<feature type="region of interest" description="Disordered" evidence="1">
    <location>
        <begin position="37"/>
        <end position="58"/>
    </location>
</feature>
<accession>A0ABY4QTV0</accession>
<protein>
    <submittedName>
        <fullName evidence="2">Uncharacterized protein</fullName>
    </submittedName>
</protein>
<evidence type="ECO:0000313" key="3">
    <source>
        <dbReference type="Proteomes" id="UP001056336"/>
    </source>
</evidence>
<evidence type="ECO:0000256" key="1">
    <source>
        <dbReference type="SAM" id="MobiDB-lite"/>
    </source>
</evidence>
<proteinExistence type="predicted"/>
<dbReference type="RefSeq" id="WP_249769556.1">
    <property type="nucleotide sequence ID" value="NZ_CP097332.1"/>
</dbReference>
<organism evidence="2 3">
    <name type="scientific">Jatrophihabitans telluris</name>
    <dbReference type="NCBI Taxonomy" id="2038343"/>
    <lineage>
        <taxon>Bacteria</taxon>
        <taxon>Bacillati</taxon>
        <taxon>Actinomycetota</taxon>
        <taxon>Actinomycetes</taxon>
        <taxon>Jatrophihabitantales</taxon>
        <taxon>Jatrophihabitantaceae</taxon>
        <taxon>Jatrophihabitans</taxon>
    </lineage>
</organism>
<reference evidence="2" key="1">
    <citation type="journal article" date="2018" name="Int. J. Syst. Evol. Microbiol.">
        <title>Jatrophihabitans telluris sp. nov., isolated from sediment soil of lava forest wetlands and the emended description of the genus Jatrophihabitans.</title>
        <authorList>
            <person name="Lee K.C."/>
            <person name="Suh M.K."/>
            <person name="Eom M.K."/>
            <person name="Kim K.K."/>
            <person name="Kim J.S."/>
            <person name="Kim D.S."/>
            <person name="Ko S.H."/>
            <person name="Shin Y.K."/>
            <person name="Lee J.S."/>
        </authorList>
    </citation>
    <scope>NUCLEOTIDE SEQUENCE</scope>
    <source>
        <strain evidence="2">N237</strain>
    </source>
</reference>
<dbReference type="EMBL" id="CP097332">
    <property type="protein sequence ID" value="UQX87109.1"/>
    <property type="molecule type" value="Genomic_DNA"/>
</dbReference>
<sequence>MGGLGFLLLMNVANAFQRSSDESLRGAQQIASRLAADARLSSDTSATDSGGETLPTPVAATNAPLAVSAEAPLLLFAQNEIDQDIESQRWAIGGAGAAALFGIGGLVQMVRAWARLDASEGDLSTDARA</sequence>
<evidence type="ECO:0000313" key="2">
    <source>
        <dbReference type="EMBL" id="UQX87109.1"/>
    </source>
</evidence>
<dbReference type="Proteomes" id="UP001056336">
    <property type="component" value="Chromosome"/>
</dbReference>
<name>A0ABY4QTV0_9ACTN</name>
<reference evidence="2" key="2">
    <citation type="submission" date="2022-05" db="EMBL/GenBank/DDBJ databases">
        <authorList>
            <person name="Kim J.-S."/>
            <person name="Lee K."/>
            <person name="Suh M."/>
            <person name="Eom M."/>
            <person name="Kim J.-S."/>
            <person name="Kim D.-S."/>
            <person name="Ko S.-H."/>
            <person name="Shin Y."/>
            <person name="Lee J.-S."/>
        </authorList>
    </citation>
    <scope>NUCLEOTIDE SEQUENCE</scope>
    <source>
        <strain evidence="2">N237</strain>
    </source>
</reference>
<gene>
    <name evidence="2" type="ORF">M6D93_12440</name>
</gene>
<keyword evidence="3" id="KW-1185">Reference proteome</keyword>